<dbReference type="PANTHER" id="PTHR43224">
    <property type="entry name" value="AMIDINOTRANSFERASE"/>
    <property type="match status" value="1"/>
</dbReference>
<dbReference type="PIRSF" id="PIRSF028188">
    <property type="entry name" value="Amdntrnsf_FN0238"/>
    <property type="match status" value="1"/>
</dbReference>
<reference evidence="1 2" key="1">
    <citation type="submission" date="2017-02" db="EMBL/GenBank/DDBJ databases">
        <authorList>
            <person name="Peterson S.W."/>
        </authorList>
    </citation>
    <scope>NUCLEOTIDE SEQUENCE [LARGE SCALE GENOMIC DNA]</scope>
    <source>
        <strain evidence="1 2">DSM 22899</strain>
    </source>
</reference>
<proteinExistence type="predicted"/>
<dbReference type="Pfam" id="PF19420">
    <property type="entry name" value="DDAH_eukar"/>
    <property type="match status" value="1"/>
</dbReference>
<protein>
    <recommendedName>
        <fullName evidence="3">Amidinotransferase</fullName>
    </recommendedName>
</protein>
<organism evidence="1 2">
    <name type="scientific">Parapedobacter luteus</name>
    <dbReference type="NCBI Taxonomy" id="623280"/>
    <lineage>
        <taxon>Bacteria</taxon>
        <taxon>Pseudomonadati</taxon>
        <taxon>Bacteroidota</taxon>
        <taxon>Sphingobacteriia</taxon>
        <taxon>Sphingobacteriales</taxon>
        <taxon>Sphingobacteriaceae</taxon>
        <taxon>Parapedobacter</taxon>
    </lineage>
</organism>
<evidence type="ECO:0008006" key="3">
    <source>
        <dbReference type="Google" id="ProtNLM"/>
    </source>
</evidence>
<sequence>MIRPVHFGYNAQTAVNNAFQRPTAESAGRIQRLAVAEFDAFVEQLRGHDIDVLVVQDTAYPHTPDSIFPNNWVSFHEDGTVVLYPMFAENRRLERKQQVLDAISSRFLIRHWVDYTGEETKGKFLEGTGSMVLDRRHRLAYACRSPRTDEVLLQEYCAKMAYRPIVFDANDGNGMPIYHTNVMMCLADGYAVINLESIVEADRATVVNALKETGKTIMPISQAQMDAFAGNMLQIENRAGMRYLVMSSQAYRSLRPEQVEQLTAFNPIIHSPLDTVECHGGGSARCMMAEVFLPLNSNDQRQ</sequence>
<evidence type="ECO:0000313" key="2">
    <source>
        <dbReference type="Proteomes" id="UP000190541"/>
    </source>
</evidence>
<dbReference type="STRING" id="623280.SAMN05660226_03668"/>
<name>A0A1T5EZA8_9SPHI</name>
<accession>A0A1T5EZA8</accession>
<dbReference type="AlphaFoldDB" id="A0A1T5EZA8"/>
<dbReference type="Gene3D" id="3.75.10.10">
    <property type="entry name" value="L-arginine/glycine Amidinotransferase, Chain A"/>
    <property type="match status" value="1"/>
</dbReference>
<dbReference type="EMBL" id="FUYS01000012">
    <property type="protein sequence ID" value="SKB89257.1"/>
    <property type="molecule type" value="Genomic_DNA"/>
</dbReference>
<dbReference type="SUPFAM" id="SSF55909">
    <property type="entry name" value="Pentein"/>
    <property type="match status" value="1"/>
</dbReference>
<dbReference type="NCBIfam" id="NF046062">
    <property type="entry name" value="citrull_CtlX"/>
    <property type="match status" value="1"/>
</dbReference>
<dbReference type="InterPro" id="IPR014541">
    <property type="entry name" value="Amdntrnsf_FN0238"/>
</dbReference>
<dbReference type="Proteomes" id="UP000190541">
    <property type="component" value="Unassembled WGS sequence"/>
</dbReference>
<dbReference type="OrthoDB" id="9788268at2"/>
<gene>
    <name evidence="1" type="ORF">SAMN05660226_03668</name>
</gene>
<keyword evidence="2" id="KW-1185">Reference proteome</keyword>
<dbReference type="PANTHER" id="PTHR43224:SF1">
    <property type="entry name" value="AMIDINOTRANSFERASE"/>
    <property type="match status" value="1"/>
</dbReference>
<evidence type="ECO:0000313" key="1">
    <source>
        <dbReference type="EMBL" id="SKB89257.1"/>
    </source>
</evidence>